<comment type="caution">
    <text evidence="2">The sequence shown here is derived from an EMBL/GenBank/DDBJ whole genome shotgun (WGS) entry which is preliminary data.</text>
</comment>
<keyword evidence="3" id="KW-1185">Reference proteome</keyword>
<gene>
    <name evidence="2" type="ORF">NP590_19595</name>
</gene>
<accession>A0ABT1TLG1</accession>
<feature type="region of interest" description="Disordered" evidence="1">
    <location>
        <begin position="23"/>
        <end position="115"/>
    </location>
</feature>
<dbReference type="RefSeq" id="WP_256604416.1">
    <property type="nucleotide sequence ID" value="NZ_JANIBJ010000059.1"/>
</dbReference>
<evidence type="ECO:0000313" key="2">
    <source>
        <dbReference type="EMBL" id="MCQ8106317.1"/>
    </source>
</evidence>
<dbReference type="Proteomes" id="UP001524499">
    <property type="component" value="Unassembled WGS sequence"/>
</dbReference>
<evidence type="ECO:0000256" key="1">
    <source>
        <dbReference type="SAM" id="MobiDB-lite"/>
    </source>
</evidence>
<reference evidence="2 3" key="1">
    <citation type="submission" date="2022-07" db="EMBL/GenBank/DDBJ databases">
        <title>Methylomonas rivi sp. nov., Methylomonas rosea sp. nov., Methylomonas aureus sp. nov. and Methylomonas subterranea sp. nov., four novel methanotrophs isolated from a freshwater creek and the deep terrestrial subsurface.</title>
        <authorList>
            <person name="Abin C."/>
            <person name="Sankaranarayanan K."/>
            <person name="Garner C."/>
            <person name="Sindelar R."/>
            <person name="Kotary K."/>
            <person name="Garner R."/>
            <person name="Barclay S."/>
            <person name="Lawson P."/>
            <person name="Krumholz L."/>
        </authorList>
    </citation>
    <scope>NUCLEOTIDE SEQUENCE [LARGE SCALE GENOMIC DNA]</scope>
    <source>
        <strain evidence="2 3">SURF-2</strain>
    </source>
</reference>
<feature type="compositionally biased region" description="Low complexity" evidence="1">
    <location>
        <begin position="47"/>
        <end position="57"/>
    </location>
</feature>
<sequence length="134" mass="13802">QTAKPAPADKMKGLFGRAMDKFSKLDEKLGSPGKPGGAAAKVEEEPVAAPQVTAAEPELPKVAAQNKQRESGLNDKLSGLFGGFKKSAATKPAGVESEPLAAEPVEESTPAAVGQDKKVAAQLSGLFGKFKSKK</sequence>
<organism evidence="2 3">
    <name type="scientific">Methylomonas subterranea</name>
    <dbReference type="NCBI Taxonomy" id="2952225"/>
    <lineage>
        <taxon>Bacteria</taxon>
        <taxon>Pseudomonadati</taxon>
        <taxon>Pseudomonadota</taxon>
        <taxon>Gammaproteobacteria</taxon>
        <taxon>Methylococcales</taxon>
        <taxon>Methylococcaceae</taxon>
        <taxon>Methylomonas</taxon>
    </lineage>
</organism>
<dbReference type="EMBL" id="JANIBJ010000059">
    <property type="protein sequence ID" value="MCQ8106317.1"/>
    <property type="molecule type" value="Genomic_DNA"/>
</dbReference>
<evidence type="ECO:0000313" key="3">
    <source>
        <dbReference type="Proteomes" id="UP001524499"/>
    </source>
</evidence>
<protein>
    <submittedName>
        <fullName evidence="2">Uncharacterized protein</fullName>
    </submittedName>
</protein>
<feature type="non-terminal residue" evidence="2">
    <location>
        <position position="1"/>
    </location>
</feature>
<proteinExistence type="predicted"/>
<name>A0ABT1TLG1_9GAMM</name>